<evidence type="ECO:0000256" key="10">
    <source>
        <dbReference type="RuleBase" id="RU000594"/>
    </source>
</evidence>
<evidence type="ECO:0000256" key="6">
    <source>
        <dbReference type="ARBA" id="ARBA00022801"/>
    </source>
</evidence>
<evidence type="ECO:0000256" key="2">
    <source>
        <dbReference type="ARBA" id="ARBA00022475"/>
    </source>
</evidence>
<gene>
    <name evidence="9 12" type="primary">lspA</name>
    <name evidence="12" type="ORF">JAZ07_06270</name>
</gene>
<comment type="caution">
    <text evidence="9">Lacks conserved residue(s) required for the propagation of feature annotation.</text>
</comment>
<evidence type="ECO:0000313" key="13">
    <source>
        <dbReference type="Proteomes" id="UP000886667"/>
    </source>
</evidence>
<keyword evidence="8 9" id="KW-0472">Membrane</keyword>
<protein>
    <recommendedName>
        <fullName evidence="9">Lipoprotein signal peptidase</fullName>
        <ecNumber evidence="9">3.4.23.36</ecNumber>
    </recommendedName>
    <alternativeName>
        <fullName evidence="9">Prolipoprotein signal peptidase</fullName>
    </alternativeName>
    <alternativeName>
        <fullName evidence="9">Signal peptidase II</fullName>
        <shortName evidence="9">SPase II</shortName>
    </alternativeName>
</protein>
<keyword evidence="6 9" id="KW-0378">Hydrolase</keyword>
<organism evidence="12 13">
    <name type="scientific">Candidatus Thiodiazotropha taylori</name>
    <dbReference type="NCBI Taxonomy" id="2792791"/>
    <lineage>
        <taxon>Bacteria</taxon>
        <taxon>Pseudomonadati</taxon>
        <taxon>Pseudomonadota</taxon>
        <taxon>Gammaproteobacteria</taxon>
        <taxon>Chromatiales</taxon>
        <taxon>Sedimenticolaceae</taxon>
        <taxon>Candidatus Thiodiazotropha</taxon>
    </lineage>
</organism>
<comment type="subcellular location">
    <subcellularLocation>
        <location evidence="9">Cell membrane</location>
        <topology evidence="9">Multi-pass membrane protein</topology>
    </subcellularLocation>
</comment>
<reference evidence="12" key="1">
    <citation type="journal article" date="2021" name="Proc. Natl. Acad. Sci. U.S.A.">
        <title>Global biogeography of chemosynthetic symbionts reveals both localized and globally distributed symbiont groups. .</title>
        <authorList>
            <person name="Osvatic J.T."/>
            <person name="Wilkins L.G.E."/>
            <person name="Leibrecht L."/>
            <person name="Leray M."/>
            <person name="Zauner S."/>
            <person name="Polzin J."/>
            <person name="Camacho Y."/>
            <person name="Gros O."/>
            <person name="van Gils J.A."/>
            <person name="Eisen J.A."/>
            <person name="Petersen J.M."/>
            <person name="Yuen B."/>
        </authorList>
    </citation>
    <scope>NUCLEOTIDE SEQUENCE</scope>
    <source>
        <strain evidence="12">MAGclacostrist064TRANS</strain>
    </source>
</reference>
<comment type="caution">
    <text evidence="12">The sequence shown here is derived from an EMBL/GenBank/DDBJ whole genome shotgun (WGS) entry which is preliminary data.</text>
</comment>
<dbReference type="NCBIfam" id="TIGR00077">
    <property type="entry name" value="lspA"/>
    <property type="match status" value="1"/>
</dbReference>
<accession>A0A9E4N492</accession>
<evidence type="ECO:0000256" key="5">
    <source>
        <dbReference type="ARBA" id="ARBA00022750"/>
    </source>
</evidence>
<dbReference type="Pfam" id="PF01252">
    <property type="entry name" value="Peptidase_A8"/>
    <property type="match status" value="1"/>
</dbReference>
<evidence type="ECO:0000256" key="8">
    <source>
        <dbReference type="ARBA" id="ARBA00023136"/>
    </source>
</evidence>
<evidence type="ECO:0000256" key="4">
    <source>
        <dbReference type="ARBA" id="ARBA00022692"/>
    </source>
</evidence>
<comment type="catalytic activity">
    <reaction evidence="9 10">
        <text>Release of signal peptides from bacterial membrane prolipoproteins. Hydrolyzes -Xaa-Yaa-Zaa-|-(S,diacylglyceryl)Cys-, in which Xaa is hydrophobic (preferably Leu), and Yaa (Ala or Ser) and Zaa (Gly or Ala) have small, neutral side chains.</text>
        <dbReference type="EC" id="3.4.23.36"/>
    </reaction>
</comment>
<keyword evidence="2 9" id="KW-1003">Cell membrane</keyword>
<feature type="transmembrane region" description="Helical" evidence="9">
    <location>
        <begin position="62"/>
        <end position="81"/>
    </location>
</feature>
<feature type="active site" evidence="9">
    <location>
        <position position="133"/>
    </location>
</feature>
<feature type="active site" evidence="9">
    <location>
        <position position="115"/>
    </location>
</feature>
<feature type="transmembrane region" description="Helical" evidence="9">
    <location>
        <begin position="125"/>
        <end position="145"/>
    </location>
</feature>
<keyword evidence="5 9" id="KW-0064">Aspartyl protease</keyword>
<dbReference type="GO" id="GO:0006508">
    <property type="term" value="P:proteolysis"/>
    <property type="evidence" value="ECO:0007669"/>
    <property type="project" value="UniProtKB-KW"/>
</dbReference>
<dbReference type="EMBL" id="JAEPCM010000207">
    <property type="protein sequence ID" value="MCG7945939.1"/>
    <property type="molecule type" value="Genomic_DNA"/>
</dbReference>
<evidence type="ECO:0000256" key="9">
    <source>
        <dbReference type="HAMAP-Rule" id="MF_00161"/>
    </source>
</evidence>
<dbReference type="PANTHER" id="PTHR33695">
    <property type="entry name" value="LIPOPROTEIN SIGNAL PEPTIDASE"/>
    <property type="match status" value="1"/>
</dbReference>
<dbReference type="PANTHER" id="PTHR33695:SF1">
    <property type="entry name" value="LIPOPROTEIN SIGNAL PEPTIDASE"/>
    <property type="match status" value="1"/>
</dbReference>
<evidence type="ECO:0000256" key="3">
    <source>
        <dbReference type="ARBA" id="ARBA00022670"/>
    </source>
</evidence>
<dbReference type="PROSITE" id="PS00855">
    <property type="entry name" value="SPASE_II"/>
    <property type="match status" value="1"/>
</dbReference>
<dbReference type="InterPro" id="IPR001872">
    <property type="entry name" value="Peptidase_A8"/>
</dbReference>
<evidence type="ECO:0000313" key="12">
    <source>
        <dbReference type="EMBL" id="MCG7945939.1"/>
    </source>
</evidence>
<sequence length="158" mass="18297">MINWLWLSFVVILLDQLTKQMADRMLTLYEPVYVLPIFDLTLLYNKGAAFSFLSDQGGWQRWFFTVLAIVVTTVLTVWLWRLKQQEKWVAVSLSLIIGGAIGNVIDRILFGHVIDFLHFHYQQHYWPAFNIADSAITLGVGIMLYDALVLAKRRDESC</sequence>
<comment type="pathway">
    <text evidence="9">Protein modification; lipoprotein biosynthesis (signal peptide cleavage).</text>
</comment>
<dbReference type="EC" id="3.4.23.36" evidence="9"/>
<evidence type="ECO:0000256" key="1">
    <source>
        <dbReference type="ARBA" id="ARBA00006139"/>
    </source>
</evidence>
<dbReference type="Proteomes" id="UP000886667">
    <property type="component" value="Unassembled WGS sequence"/>
</dbReference>
<keyword evidence="3 9" id="KW-0645">Protease</keyword>
<name>A0A9E4N492_9GAMM</name>
<dbReference type="PRINTS" id="PR00781">
    <property type="entry name" value="LIPOSIGPTASE"/>
</dbReference>
<dbReference type="GO" id="GO:0005886">
    <property type="term" value="C:plasma membrane"/>
    <property type="evidence" value="ECO:0007669"/>
    <property type="project" value="UniProtKB-SubCell"/>
</dbReference>
<comment type="similarity">
    <text evidence="1 9 11">Belongs to the peptidase A8 family.</text>
</comment>
<keyword evidence="4 9" id="KW-0812">Transmembrane</keyword>
<comment type="function">
    <text evidence="9 10">This protein specifically catalyzes the removal of signal peptides from prolipoproteins.</text>
</comment>
<keyword evidence="7 9" id="KW-1133">Transmembrane helix</keyword>
<evidence type="ECO:0000256" key="7">
    <source>
        <dbReference type="ARBA" id="ARBA00022989"/>
    </source>
</evidence>
<dbReference type="HAMAP" id="MF_00161">
    <property type="entry name" value="LspA"/>
    <property type="match status" value="1"/>
</dbReference>
<proteinExistence type="inferred from homology"/>
<feature type="transmembrane region" description="Helical" evidence="9">
    <location>
        <begin position="88"/>
        <end position="105"/>
    </location>
</feature>
<dbReference type="AlphaFoldDB" id="A0A9E4N492"/>
<evidence type="ECO:0000256" key="11">
    <source>
        <dbReference type="RuleBase" id="RU004181"/>
    </source>
</evidence>
<dbReference type="GO" id="GO:0004190">
    <property type="term" value="F:aspartic-type endopeptidase activity"/>
    <property type="evidence" value="ECO:0007669"/>
    <property type="project" value="UniProtKB-UniRule"/>
</dbReference>